<gene>
    <name evidence="2" type="ORF">ILEXP_LOCUS50192</name>
</gene>
<comment type="caution">
    <text evidence="2">The sequence shown here is derived from an EMBL/GenBank/DDBJ whole genome shotgun (WGS) entry which is preliminary data.</text>
</comment>
<evidence type="ECO:0000256" key="1">
    <source>
        <dbReference type="SAM" id="MobiDB-lite"/>
    </source>
</evidence>
<dbReference type="Proteomes" id="UP001642360">
    <property type="component" value="Unassembled WGS sequence"/>
</dbReference>
<reference evidence="2 3" key="1">
    <citation type="submission" date="2024-02" db="EMBL/GenBank/DDBJ databases">
        <authorList>
            <person name="Vignale AGUSTIN F."/>
            <person name="Sosa J E."/>
            <person name="Modenutti C."/>
        </authorList>
    </citation>
    <scope>NUCLEOTIDE SEQUENCE [LARGE SCALE GENOMIC DNA]</scope>
</reference>
<dbReference type="EMBL" id="CAUOFW020007680">
    <property type="protein sequence ID" value="CAK9180211.1"/>
    <property type="molecule type" value="Genomic_DNA"/>
</dbReference>
<proteinExistence type="predicted"/>
<feature type="region of interest" description="Disordered" evidence="1">
    <location>
        <begin position="52"/>
        <end position="73"/>
    </location>
</feature>
<name>A0ABC8UGQ4_9AQUA</name>
<accession>A0ABC8UGQ4</accession>
<keyword evidence="3" id="KW-1185">Reference proteome</keyword>
<evidence type="ECO:0000313" key="3">
    <source>
        <dbReference type="Proteomes" id="UP001642360"/>
    </source>
</evidence>
<dbReference type="AlphaFoldDB" id="A0ABC8UGQ4"/>
<organism evidence="2 3">
    <name type="scientific">Ilex paraguariensis</name>
    <name type="common">yerba mate</name>
    <dbReference type="NCBI Taxonomy" id="185542"/>
    <lineage>
        <taxon>Eukaryota</taxon>
        <taxon>Viridiplantae</taxon>
        <taxon>Streptophyta</taxon>
        <taxon>Embryophyta</taxon>
        <taxon>Tracheophyta</taxon>
        <taxon>Spermatophyta</taxon>
        <taxon>Magnoliopsida</taxon>
        <taxon>eudicotyledons</taxon>
        <taxon>Gunneridae</taxon>
        <taxon>Pentapetalae</taxon>
        <taxon>asterids</taxon>
        <taxon>campanulids</taxon>
        <taxon>Aquifoliales</taxon>
        <taxon>Aquifoliaceae</taxon>
        <taxon>Ilex</taxon>
    </lineage>
</organism>
<feature type="non-terminal residue" evidence="2">
    <location>
        <position position="1"/>
    </location>
</feature>
<sequence length="73" mass="8175">LPFSKAARINGDGGVVLDKCNPFTCEFKCKFWGAHCRKGKCYCDKKLKFSKTAGKEGEVQQDGREGRSENQKD</sequence>
<protein>
    <submittedName>
        <fullName evidence="2">Uncharacterized protein</fullName>
    </submittedName>
</protein>
<evidence type="ECO:0000313" key="2">
    <source>
        <dbReference type="EMBL" id="CAK9180211.1"/>
    </source>
</evidence>